<feature type="domain" description="RING-type" evidence="5">
    <location>
        <begin position="29"/>
        <end position="68"/>
    </location>
</feature>
<dbReference type="GO" id="GO:0008270">
    <property type="term" value="F:zinc ion binding"/>
    <property type="evidence" value="ECO:0007669"/>
    <property type="project" value="UniProtKB-KW"/>
</dbReference>
<dbReference type="InterPro" id="IPR002083">
    <property type="entry name" value="MATH/TRAF_dom"/>
</dbReference>
<comment type="subcellular location">
    <subcellularLocation>
        <location evidence="1">Cytoplasm</location>
    </subcellularLocation>
</comment>
<evidence type="ECO:0000259" key="5">
    <source>
        <dbReference type="PROSITE" id="PS50089"/>
    </source>
</evidence>
<feature type="region of interest" description="Disordered" evidence="4">
    <location>
        <begin position="246"/>
        <end position="266"/>
    </location>
</feature>
<dbReference type="SUPFAM" id="SSF49599">
    <property type="entry name" value="TRAF domain-like"/>
    <property type="match status" value="1"/>
</dbReference>
<evidence type="ECO:0000256" key="1">
    <source>
        <dbReference type="ARBA" id="ARBA00004496"/>
    </source>
</evidence>
<evidence type="ECO:0000256" key="3">
    <source>
        <dbReference type="PROSITE-ProRule" id="PRU00175"/>
    </source>
</evidence>
<dbReference type="SUPFAM" id="SSF57850">
    <property type="entry name" value="RING/U-box"/>
    <property type="match status" value="1"/>
</dbReference>
<keyword evidence="3" id="KW-0479">Metal-binding</keyword>
<evidence type="ECO:0000256" key="4">
    <source>
        <dbReference type="SAM" id="MobiDB-lite"/>
    </source>
</evidence>
<accession>A0A0G4H5G3</accession>
<dbReference type="InterPro" id="IPR013083">
    <property type="entry name" value="Znf_RING/FYVE/PHD"/>
</dbReference>
<keyword evidence="3" id="KW-0862">Zinc</keyword>
<dbReference type="PhylomeDB" id="A0A0G4H5G3"/>
<dbReference type="InterPro" id="IPR008974">
    <property type="entry name" value="TRAF-like"/>
</dbReference>
<dbReference type="EMBL" id="CDMZ01001898">
    <property type="protein sequence ID" value="CEM39013.1"/>
    <property type="molecule type" value="Genomic_DNA"/>
</dbReference>
<dbReference type="InterPro" id="IPR001841">
    <property type="entry name" value="Znf_RING"/>
</dbReference>
<dbReference type="AlphaFoldDB" id="A0A0G4H5G3"/>
<dbReference type="Gene3D" id="3.30.40.10">
    <property type="entry name" value="Zinc/RING finger domain, C3HC4 (zinc finger)"/>
    <property type="match status" value="1"/>
</dbReference>
<reference evidence="6" key="1">
    <citation type="submission" date="2014-11" db="EMBL/GenBank/DDBJ databases">
        <authorList>
            <person name="Otto D Thomas"/>
            <person name="Naeem Raeece"/>
        </authorList>
    </citation>
    <scope>NUCLEOTIDE SEQUENCE</scope>
</reference>
<keyword evidence="2" id="KW-0963">Cytoplasm</keyword>
<evidence type="ECO:0000256" key="2">
    <source>
        <dbReference type="ARBA" id="ARBA00022490"/>
    </source>
</evidence>
<dbReference type="PROSITE" id="PS50089">
    <property type="entry name" value="ZF_RING_2"/>
    <property type="match status" value="1"/>
</dbReference>
<name>A0A0G4H5G3_9ALVE</name>
<gene>
    <name evidence="6" type="ORF">Cvel_5722</name>
</gene>
<evidence type="ECO:0000313" key="6">
    <source>
        <dbReference type="EMBL" id="CEM39013.1"/>
    </source>
</evidence>
<dbReference type="CDD" id="cd00121">
    <property type="entry name" value="MATH"/>
    <property type="match status" value="1"/>
</dbReference>
<organism evidence="6">
    <name type="scientific">Chromera velia CCMP2878</name>
    <dbReference type="NCBI Taxonomy" id="1169474"/>
    <lineage>
        <taxon>Eukaryota</taxon>
        <taxon>Sar</taxon>
        <taxon>Alveolata</taxon>
        <taxon>Colpodellida</taxon>
        <taxon>Chromeraceae</taxon>
        <taxon>Chromera</taxon>
    </lineage>
</organism>
<proteinExistence type="predicted"/>
<dbReference type="VEuPathDB" id="CryptoDB:Cvel_5722"/>
<dbReference type="GO" id="GO:0005737">
    <property type="term" value="C:cytoplasm"/>
    <property type="evidence" value="ECO:0007669"/>
    <property type="project" value="UniProtKB-SubCell"/>
</dbReference>
<keyword evidence="3" id="KW-0863">Zinc-finger</keyword>
<protein>
    <recommendedName>
        <fullName evidence="5">RING-type domain-containing protein</fullName>
    </recommendedName>
</protein>
<sequence>MSTSIKRLGLNASLMAETDAEELSKIAFCAVCLDFIEDPLKTDCPSQHVFCRPCVESLMFPHRCPSCDKFVSRLERPGLTMLNLLQNIRWKCSNTGRGCQFTGTKPELDKHLEKHCNAVRLGGATKRRREMARCREEESKSTRRCLGYLVPQPPNRLLKDHVTLTVITVEIPDFVSRAQGIKRKGQSIESAPFIFQLSPWTLQVFPQGNWNSQHGFASVFLSKKGTLGGSLTTIAYSTEVLNRSASSSSTCPKRERTDDFSEPSVASKGWPDFCPLPDLLLAATNGGGLEFKLCLSACPPRSKLQM</sequence>
<dbReference type="Gene3D" id="2.60.210.10">
    <property type="entry name" value="Apoptosis, Tumor Necrosis Factor Receptor Associated Protein 2, Chain A"/>
    <property type="match status" value="1"/>
</dbReference>